<dbReference type="AlphaFoldDB" id="A0A1H2U0C4"/>
<sequence length="148" mass="17223">MLYARINATIKNMKTFNLHIQSATQYVYADNVISFVGEDSTGSFGILANHERMMTAMDYGLARYQLQDDGWIYLGLPGGILYFANNHLYLSTRHFLQDKDYQRISKGLLEQLLKEEEALRELKDSLAHLEQEMFRRLWQIGHLTTKTV</sequence>
<keyword evidence="5" id="KW-0406">Ion transport</keyword>
<gene>
    <name evidence="10" type="ORF">SAMN05421882_101338</name>
</gene>
<evidence type="ECO:0000256" key="8">
    <source>
        <dbReference type="SAM" id="Coils"/>
    </source>
</evidence>
<dbReference type="InterPro" id="IPR001469">
    <property type="entry name" value="ATP_synth_F1_dsu/esu"/>
</dbReference>
<protein>
    <submittedName>
        <fullName evidence="10">F-type H+-transporting ATPase subunit epsilon</fullName>
    </submittedName>
</protein>
<feature type="domain" description="ATP synthase F1 complex delta/epsilon subunit N-terminal" evidence="9">
    <location>
        <begin position="16"/>
        <end position="92"/>
    </location>
</feature>
<evidence type="ECO:0000256" key="6">
    <source>
        <dbReference type="ARBA" id="ARBA00023136"/>
    </source>
</evidence>
<dbReference type="InterPro" id="IPR020546">
    <property type="entry name" value="ATP_synth_F1_dsu/esu_N"/>
</dbReference>
<dbReference type="EMBL" id="FNNH01000013">
    <property type="protein sequence ID" value="SDW48854.1"/>
    <property type="molecule type" value="Genomic_DNA"/>
</dbReference>
<evidence type="ECO:0000256" key="7">
    <source>
        <dbReference type="ARBA" id="ARBA00023196"/>
    </source>
</evidence>
<name>A0A1H2U0C4_9PROT</name>
<dbReference type="SUPFAM" id="SSF51344">
    <property type="entry name" value="Epsilon subunit of F1F0-ATP synthase N-terminal domain"/>
    <property type="match status" value="1"/>
</dbReference>
<accession>A0A1H2U0C4</accession>
<evidence type="ECO:0000313" key="10">
    <source>
        <dbReference type="EMBL" id="SDW48854.1"/>
    </source>
</evidence>
<dbReference type="InterPro" id="IPR036771">
    <property type="entry name" value="ATPsynth_dsu/esu_N"/>
</dbReference>
<comment type="similarity">
    <text evidence="3">Belongs to the ATPase epsilon chain family.</text>
</comment>
<comment type="subcellular location">
    <subcellularLocation>
        <location evidence="2">Endomembrane system</location>
        <topology evidence="2">Peripheral membrane protein</topology>
    </subcellularLocation>
</comment>
<dbReference type="GO" id="GO:0045259">
    <property type="term" value="C:proton-transporting ATP synthase complex"/>
    <property type="evidence" value="ECO:0007669"/>
    <property type="project" value="UniProtKB-KW"/>
</dbReference>
<evidence type="ECO:0000313" key="11">
    <source>
        <dbReference type="Proteomes" id="UP000183454"/>
    </source>
</evidence>
<keyword evidence="7" id="KW-0139">CF(1)</keyword>
<evidence type="ECO:0000256" key="2">
    <source>
        <dbReference type="ARBA" id="ARBA00004184"/>
    </source>
</evidence>
<keyword evidence="4" id="KW-0813">Transport</keyword>
<evidence type="ECO:0000256" key="5">
    <source>
        <dbReference type="ARBA" id="ARBA00023065"/>
    </source>
</evidence>
<dbReference type="Gene3D" id="2.60.15.10">
    <property type="entry name" value="F0F1 ATP synthase delta/epsilon subunit, N-terminal"/>
    <property type="match status" value="1"/>
</dbReference>
<evidence type="ECO:0000259" key="9">
    <source>
        <dbReference type="Pfam" id="PF02823"/>
    </source>
</evidence>
<reference evidence="10 11" key="1">
    <citation type="submission" date="2016-10" db="EMBL/GenBank/DDBJ databases">
        <authorList>
            <person name="de Groot N.N."/>
        </authorList>
    </citation>
    <scope>NUCLEOTIDE SEQUENCE [LARGE SCALE GENOMIC DNA]</scope>
    <source>
        <strain evidence="10 11">Nm110</strain>
    </source>
</reference>
<dbReference type="GO" id="GO:0012505">
    <property type="term" value="C:endomembrane system"/>
    <property type="evidence" value="ECO:0007669"/>
    <property type="project" value="UniProtKB-SubCell"/>
</dbReference>
<keyword evidence="7" id="KW-0066">ATP synthesis</keyword>
<comment type="function">
    <text evidence="1">Produces ATP from ADP in the presence of a proton gradient across the membrane.</text>
</comment>
<evidence type="ECO:0000256" key="3">
    <source>
        <dbReference type="ARBA" id="ARBA00005712"/>
    </source>
</evidence>
<evidence type="ECO:0000256" key="1">
    <source>
        <dbReference type="ARBA" id="ARBA00003543"/>
    </source>
</evidence>
<dbReference type="Pfam" id="PF02823">
    <property type="entry name" value="ATP-synt_DE_N"/>
    <property type="match status" value="1"/>
</dbReference>
<evidence type="ECO:0000256" key="4">
    <source>
        <dbReference type="ARBA" id="ARBA00022448"/>
    </source>
</evidence>
<dbReference type="Proteomes" id="UP000183454">
    <property type="component" value="Unassembled WGS sequence"/>
</dbReference>
<keyword evidence="8" id="KW-0175">Coiled coil</keyword>
<proteinExistence type="inferred from homology"/>
<dbReference type="CDD" id="cd12152">
    <property type="entry name" value="F1-ATPase_delta"/>
    <property type="match status" value="1"/>
</dbReference>
<feature type="coiled-coil region" evidence="8">
    <location>
        <begin position="105"/>
        <end position="132"/>
    </location>
</feature>
<organism evidence="10 11">
    <name type="scientific">Nitrosomonas communis</name>
    <dbReference type="NCBI Taxonomy" id="44574"/>
    <lineage>
        <taxon>Bacteria</taxon>
        <taxon>Pseudomonadati</taxon>
        <taxon>Pseudomonadota</taxon>
        <taxon>Betaproteobacteria</taxon>
        <taxon>Nitrosomonadales</taxon>
        <taxon>Nitrosomonadaceae</taxon>
        <taxon>Nitrosomonas</taxon>
    </lineage>
</organism>
<keyword evidence="6" id="KW-0472">Membrane</keyword>
<dbReference type="GO" id="GO:0046933">
    <property type="term" value="F:proton-transporting ATP synthase activity, rotational mechanism"/>
    <property type="evidence" value="ECO:0007669"/>
    <property type="project" value="InterPro"/>
</dbReference>